<evidence type="ECO:0000256" key="1">
    <source>
        <dbReference type="ARBA" id="ARBA00022741"/>
    </source>
</evidence>
<dbReference type="GO" id="GO:0005829">
    <property type="term" value="C:cytosol"/>
    <property type="evidence" value="ECO:0007669"/>
    <property type="project" value="TreeGrafter"/>
</dbReference>
<keyword evidence="1" id="KW-0547">Nucleotide-binding</keyword>
<dbReference type="Pfam" id="PF00271">
    <property type="entry name" value="Helicase_C"/>
    <property type="match status" value="1"/>
</dbReference>
<dbReference type="InterPro" id="IPR011545">
    <property type="entry name" value="DEAD/DEAH_box_helicase_dom"/>
</dbReference>
<sequence>MKIKEMLEKLKYTELSPIQTEVIKNFNDKRHIVGLAPTGTGKTHAYLFPVLENLKREPNVVEAIILLPTNELVIQVQSMLLETDDTVSYKSYYGSQDMQREAVKLKNSHPNIVITTPSKLIDLVIHKNALNIKHLDYFILDEADMMFDEDFMSLIDPVLANQKIDKFMIFSASITKAMEPFIAKYFGNHIFIDTKRDTTLNIDYYLLNIREQRLASLMDVIKRINPYLSIIFVSKNEDINTVYEYLLEQGVNVVSFQSSLGVKQRKRILEDIHNLKYQFVVSSDLLARGIDFKASHIIHYDLPFKLEFFLHRSGRTARMGDTGEVYTLYDEMDQKKIDKLRNQGIDFIPITLTPDGFKKPKKKSKTYDKKIANAIKKIAKPKRVTPGYKKKHAEKVKAAIKKVKKGRYRDADLRKSRKSQGE</sequence>
<dbReference type="SMART" id="SM00487">
    <property type="entry name" value="DEXDc"/>
    <property type="match status" value="1"/>
</dbReference>
<dbReference type="PANTHER" id="PTHR47959">
    <property type="entry name" value="ATP-DEPENDENT RNA HELICASE RHLE-RELATED"/>
    <property type="match status" value="1"/>
</dbReference>
<dbReference type="Proteomes" id="UP000315938">
    <property type="component" value="Unassembled WGS sequence"/>
</dbReference>
<dbReference type="Pfam" id="PF00270">
    <property type="entry name" value="DEAD"/>
    <property type="match status" value="1"/>
</dbReference>
<accession>A0A553IIP8</accession>
<reference evidence="9 10" key="1">
    <citation type="submission" date="2019-07" db="EMBL/GenBank/DDBJ databases">
        <title>Genome sequence of Acholeplasma laidlawii strain with increased resistance to erythromycin.</title>
        <authorList>
            <person name="Medvedeva E.S."/>
            <person name="Baranova N.B."/>
            <person name="Siniagina M.N."/>
            <person name="Mouzykantov A."/>
            <person name="Chernova O.A."/>
            <person name="Chernov V.M."/>
        </authorList>
    </citation>
    <scope>NUCLEOTIDE SEQUENCE [LARGE SCALE GENOMIC DNA]</scope>
    <source>
        <strain evidence="9 10">PG8REry</strain>
    </source>
</reference>
<dbReference type="CDD" id="cd00268">
    <property type="entry name" value="DEADc"/>
    <property type="match status" value="1"/>
</dbReference>
<comment type="caution">
    <text evidence="9">The sequence shown here is derived from an EMBL/GenBank/DDBJ whole genome shotgun (WGS) entry which is preliminary data.</text>
</comment>
<dbReference type="GO" id="GO:0016787">
    <property type="term" value="F:hydrolase activity"/>
    <property type="evidence" value="ECO:0007669"/>
    <property type="project" value="UniProtKB-KW"/>
</dbReference>
<gene>
    <name evidence="9" type="ORF">FNV44_03210</name>
</gene>
<dbReference type="InterPro" id="IPR050079">
    <property type="entry name" value="DEAD_box_RNA_helicase"/>
</dbReference>
<evidence type="ECO:0000256" key="4">
    <source>
        <dbReference type="ARBA" id="ARBA00022840"/>
    </source>
</evidence>
<protein>
    <submittedName>
        <fullName evidence="9">DEAD/DEAH box helicase</fullName>
    </submittedName>
</protein>
<feature type="compositionally biased region" description="Basic and acidic residues" evidence="6">
    <location>
        <begin position="408"/>
        <end position="422"/>
    </location>
</feature>
<dbReference type="GO" id="GO:0005524">
    <property type="term" value="F:ATP binding"/>
    <property type="evidence" value="ECO:0007669"/>
    <property type="project" value="UniProtKB-KW"/>
</dbReference>
<proteinExistence type="inferred from homology"/>
<feature type="domain" description="Helicase ATP-binding" evidence="7">
    <location>
        <begin position="23"/>
        <end position="192"/>
    </location>
</feature>
<name>A0A553IIP8_ACHLA</name>
<dbReference type="InterPro" id="IPR014001">
    <property type="entry name" value="Helicase_ATP-bd"/>
</dbReference>
<dbReference type="InterPro" id="IPR027417">
    <property type="entry name" value="P-loop_NTPase"/>
</dbReference>
<dbReference type="GeneID" id="41338661"/>
<evidence type="ECO:0000256" key="5">
    <source>
        <dbReference type="ARBA" id="ARBA00038437"/>
    </source>
</evidence>
<dbReference type="GO" id="GO:0003724">
    <property type="term" value="F:RNA helicase activity"/>
    <property type="evidence" value="ECO:0007669"/>
    <property type="project" value="TreeGrafter"/>
</dbReference>
<keyword evidence="3 9" id="KW-0347">Helicase</keyword>
<dbReference type="PROSITE" id="PS51194">
    <property type="entry name" value="HELICASE_CTER"/>
    <property type="match status" value="1"/>
</dbReference>
<feature type="compositionally biased region" description="Basic residues" evidence="6">
    <location>
        <begin position="384"/>
        <end position="407"/>
    </location>
</feature>
<comment type="similarity">
    <text evidence="5">Belongs to the DEAD box helicase family.</text>
</comment>
<feature type="region of interest" description="Disordered" evidence="6">
    <location>
        <begin position="384"/>
        <end position="422"/>
    </location>
</feature>
<dbReference type="Gene3D" id="3.40.50.300">
    <property type="entry name" value="P-loop containing nucleotide triphosphate hydrolases"/>
    <property type="match status" value="2"/>
</dbReference>
<feature type="domain" description="Helicase C-terminal" evidence="8">
    <location>
        <begin position="201"/>
        <end position="356"/>
    </location>
</feature>
<dbReference type="PANTHER" id="PTHR47959:SF1">
    <property type="entry name" value="ATP-DEPENDENT RNA HELICASE DBPA"/>
    <property type="match status" value="1"/>
</dbReference>
<keyword evidence="2" id="KW-0378">Hydrolase</keyword>
<evidence type="ECO:0000259" key="7">
    <source>
        <dbReference type="PROSITE" id="PS51192"/>
    </source>
</evidence>
<dbReference type="RefSeq" id="WP_012242431.1">
    <property type="nucleotide sequence ID" value="NZ_JACAOE010000001.1"/>
</dbReference>
<evidence type="ECO:0000313" key="9">
    <source>
        <dbReference type="EMBL" id="TRY00066.1"/>
    </source>
</evidence>
<evidence type="ECO:0000313" key="10">
    <source>
        <dbReference type="Proteomes" id="UP000315938"/>
    </source>
</evidence>
<dbReference type="SMART" id="SM00490">
    <property type="entry name" value="HELICc"/>
    <property type="match status" value="1"/>
</dbReference>
<dbReference type="CDD" id="cd18787">
    <property type="entry name" value="SF2_C_DEAD"/>
    <property type="match status" value="1"/>
</dbReference>
<organism evidence="9 10">
    <name type="scientific">Acholeplasma laidlawii</name>
    <dbReference type="NCBI Taxonomy" id="2148"/>
    <lineage>
        <taxon>Bacteria</taxon>
        <taxon>Bacillati</taxon>
        <taxon>Mycoplasmatota</taxon>
        <taxon>Mollicutes</taxon>
        <taxon>Acholeplasmatales</taxon>
        <taxon>Acholeplasmataceae</taxon>
        <taxon>Acholeplasma</taxon>
    </lineage>
</organism>
<dbReference type="InterPro" id="IPR001650">
    <property type="entry name" value="Helicase_C-like"/>
</dbReference>
<dbReference type="PROSITE" id="PS51192">
    <property type="entry name" value="HELICASE_ATP_BIND_1"/>
    <property type="match status" value="1"/>
</dbReference>
<keyword evidence="4" id="KW-0067">ATP-binding</keyword>
<evidence type="ECO:0000256" key="3">
    <source>
        <dbReference type="ARBA" id="ARBA00022806"/>
    </source>
</evidence>
<dbReference type="InterPro" id="IPR044742">
    <property type="entry name" value="DEAD/DEAH_RhlB"/>
</dbReference>
<dbReference type="AlphaFoldDB" id="A0A553IIP8"/>
<evidence type="ECO:0000256" key="2">
    <source>
        <dbReference type="ARBA" id="ARBA00022801"/>
    </source>
</evidence>
<dbReference type="GO" id="GO:0003676">
    <property type="term" value="F:nucleic acid binding"/>
    <property type="evidence" value="ECO:0007669"/>
    <property type="project" value="InterPro"/>
</dbReference>
<dbReference type="SUPFAM" id="SSF52540">
    <property type="entry name" value="P-loop containing nucleoside triphosphate hydrolases"/>
    <property type="match status" value="1"/>
</dbReference>
<dbReference type="EMBL" id="VKID01000001">
    <property type="protein sequence ID" value="TRY00066.1"/>
    <property type="molecule type" value="Genomic_DNA"/>
</dbReference>
<evidence type="ECO:0000256" key="6">
    <source>
        <dbReference type="SAM" id="MobiDB-lite"/>
    </source>
</evidence>
<evidence type="ECO:0000259" key="8">
    <source>
        <dbReference type="PROSITE" id="PS51194"/>
    </source>
</evidence>